<name>A0A8X6PVT0_NEPPI</name>
<proteinExistence type="predicted"/>
<dbReference type="EMBL" id="BMAW01120191">
    <property type="protein sequence ID" value="GFT88065.1"/>
    <property type="molecule type" value="Genomic_DNA"/>
</dbReference>
<gene>
    <name evidence="2" type="primary">AVEN_78169_1</name>
    <name evidence="2" type="ORF">NPIL_405801</name>
</gene>
<feature type="region of interest" description="Disordered" evidence="1">
    <location>
        <begin position="1"/>
        <end position="28"/>
    </location>
</feature>
<reference evidence="2" key="1">
    <citation type="submission" date="2020-08" db="EMBL/GenBank/DDBJ databases">
        <title>Multicomponent nature underlies the extraordinary mechanical properties of spider dragline silk.</title>
        <authorList>
            <person name="Kono N."/>
            <person name="Nakamura H."/>
            <person name="Mori M."/>
            <person name="Yoshida Y."/>
            <person name="Ohtoshi R."/>
            <person name="Malay A.D."/>
            <person name="Moran D.A.P."/>
            <person name="Tomita M."/>
            <person name="Numata K."/>
            <person name="Arakawa K."/>
        </authorList>
    </citation>
    <scope>NUCLEOTIDE SEQUENCE</scope>
</reference>
<organism evidence="2 3">
    <name type="scientific">Nephila pilipes</name>
    <name type="common">Giant wood spider</name>
    <name type="synonym">Nephila maculata</name>
    <dbReference type="NCBI Taxonomy" id="299642"/>
    <lineage>
        <taxon>Eukaryota</taxon>
        <taxon>Metazoa</taxon>
        <taxon>Ecdysozoa</taxon>
        <taxon>Arthropoda</taxon>
        <taxon>Chelicerata</taxon>
        <taxon>Arachnida</taxon>
        <taxon>Araneae</taxon>
        <taxon>Araneomorphae</taxon>
        <taxon>Entelegynae</taxon>
        <taxon>Araneoidea</taxon>
        <taxon>Nephilidae</taxon>
        <taxon>Nephila</taxon>
    </lineage>
</organism>
<dbReference type="AlphaFoldDB" id="A0A8X6PVT0"/>
<accession>A0A8X6PVT0</accession>
<sequence length="107" mass="12683">MQDKFGDFPSPIGGVLPTRSISGLGKKQKPWINREQVKKCQFLIENRSNTNDMEELNSRSLGKRIKYRSKLLKNLRQRFRKEYLGQLVQKRNEKRSRNLRIGESFSR</sequence>
<evidence type="ECO:0000313" key="2">
    <source>
        <dbReference type="EMBL" id="GFT88065.1"/>
    </source>
</evidence>
<dbReference type="OrthoDB" id="6435389at2759"/>
<evidence type="ECO:0000256" key="1">
    <source>
        <dbReference type="SAM" id="MobiDB-lite"/>
    </source>
</evidence>
<comment type="caution">
    <text evidence="2">The sequence shown here is derived from an EMBL/GenBank/DDBJ whole genome shotgun (WGS) entry which is preliminary data.</text>
</comment>
<protein>
    <submittedName>
        <fullName evidence="2">Integrase catalytic domain-containing protein</fullName>
    </submittedName>
</protein>
<keyword evidence="3" id="KW-1185">Reference proteome</keyword>
<dbReference type="Proteomes" id="UP000887013">
    <property type="component" value="Unassembled WGS sequence"/>
</dbReference>
<evidence type="ECO:0000313" key="3">
    <source>
        <dbReference type="Proteomes" id="UP000887013"/>
    </source>
</evidence>